<sequence length="174" mass="19125">MPTTRVSPTLNIRTTANKGCRTTVTDGLTQLGSSTSYRYEDPNPAMLEAFPNPSPGTDFVIRLLANEFTSLCPITGQPDYGSLVIDYIPDELCVESKSLKLYLVSYRNHGSFHESCVNTIADDLFALLSPKFLRVFGDFNPRGGIAIKPMVERIGPTTKRSDALELIASYLQVA</sequence>
<dbReference type="UniPathway" id="UPA00392"/>
<dbReference type="Pfam" id="PF14489">
    <property type="entry name" value="QueF"/>
    <property type="match status" value="1"/>
</dbReference>
<dbReference type="AlphaFoldDB" id="A0A0D8FRC6"/>
<evidence type="ECO:0000256" key="3">
    <source>
        <dbReference type="ARBA" id="ARBA00022857"/>
    </source>
</evidence>
<name>A0A0D8FRC6_9ACTN</name>
<evidence type="ECO:0000313" key="7">
    <source>
        <dbReference type="Proteomes" id="UP000032336"/>
    </source>
</evidence>
<dbReference type="OrthoDB" id="9789995at2"/>
<evidence type="ECO:0000256" key="4">
    <source>
        <dbReference type="ARBA" id="ARBA00023002"/>
    </source>
</evidence>
<feature type="binding site" evidence="5">
    <location>
        <begin position="94"/>
        <end position="96"/>
    </location>
    <ligand>
        <name>substrate</name>
    </ligand>
</feature>
<comment type="subcellular location">
    <subcellularLocation>
        <location evidence="5">Cytoplasm</location>
    </subcellularLocation>
</comment>
<dbReference type="InterPro" id="IPR050084">
    <property type="entry name" value="NADPH_dep_7-cyano-7-deazaG_red"/>
</dbReference>
<organism evidence="6 7">
    <name type="scientific">Ferrimicrobium acidiphilum DSM 19497</name>
    <dbReference type="NCBI Taxonomy" id="1121877"/>
    <lineage>
        <taxon>Bacteria</taxon>
        <taxon>Bacillati</taxon>
        <taxon>Actinomycetota</taxon>
        <taxon>Acidimicrobiia</taxon>
        <taxon>Acidimicrobiales</taxon>
        <taxon>Acidimicrobiaceae</taxon>
        <taxon>Ferrimicrobium</taxon>
    </lineage>
</organism>
<dbReference type="Gene3D" id="3.30.1130.10">
    <property type="match status" value="1"/>
</dbReference>
<dbReference type="GO" id="GO:0033739">
    <property type="term" value="F:preQ1 synthase activity"/>
    <property type="evidence" value="ECO:0007669"/>
    <property type="project" value="UniProtKB-UniRule"/>
</dbReference>
<evidence type="ECO:0000256" key="2">
    <source>
        <dbReference type="ARBA" id="ARBA00022785"/>
    </source>
</evidence>
<keyword evidence="2 5" id="KW-0671">Queuosine biosynthesis</keyword>
<dbReference type="eggNOG" id="COG0780">
    <property type="taxonomic scope" value="Bacteria"/>
</dbReference>
<comment type="catalytic activity">
    <reaction evidence="5">
        <text>7-aminomethyl-7-carbaguanine + 2 NADP(+) = 7-cyano-7-carbaguanine + 2 NADPH + 3 H(+)</text>
        <dbReference type="Rhea" id="RHEA:13409"/>
        <dbReference type="ChEBI" id="CHEBI:15378"/>
        <dbReference type="ChEBI" id="CHEBI:45075"/>
        <dbReference type="ChEBI" id="CHEBI:57783"/>
        <dbReference type="ChEBI" id="CHEBI:58349"/>
        <dbReference type="ChEBI" id="CHEBI:58703"/>
        <dbReference type="EC" id="1.7.1.13"/>
    </reaction>
</comment>
<dbReference type="InterPro" id="IPR043133">
    <property type="entry name" value="GTP-CH-I_C/QueF"/>
</dbReference>
<keyword evidence="7" id="KW-1185">Reference proteome</keyword>
<feature type="active site" description="Proton donor" evidence="5">
    <location>
        <position position="79"/>
    </location>
</feature>
<dbReference type="GO" id="GO:0008616">
    <property type="term" value="P:tRNA queuosine(34) biosynthetic process"/>
    <property type="evidence" value="ECO:0007669"/>
    <property type="project" value="UniProtKB-UniRule"/>
</dbReference>
<dbReference type="HAMAP" id="MF_00818">
    <property type="entry name" value="QueF_type1"/>
    <property type="match status" value="1"/>
</dbReference>
<keyword evidence="4 5" id="KW-0560">Oxidoreductase</keyword>
<evidence type="ECO:0000256" key="5">
    <source>
        <dbReference type="HAMAP-Rule" id="MF_00818"/>
    </source>
</evidence>
<keyword evidence="1 5" id="KW-0963">Cytoplasm</keyword>
<dbReference type="EC" id="1.7.1.13" evidence="5"/>
<dbReference type="InterPro" id="IPR016856">
    <property type="entry name" value="QueF_type1"/>
</dbReference>
<dbReference type="STRING" id="1121877.FEAC_24590"/>
<dbReference type="PANTHER" id="PTHR34354">
    <property type="entry name" value="NADPH-DEPENDENT 7-CYANO-7-DEAZAGUANINE REDUCTASE"/>
    <property type="match status" value="1"/>
</dbReference>
<keyword evidence="3 5" id="KW-0521">NADP</keyword>
<dbReference type="SUPFAM" id="SSF55620">
    <property type="entry name" value="Tetrahydrobiopterin biosynthesis enzymes-like"/>
    <property type="match status" value="1"/>
</dbReference>
<comment type="pathway">
    <text evidence="5">tRNA modification; tRNA-queuosine biosynthesis.</text>
</comment>
<accession>A0A0D8FRC6</accession>
<dbReference type="Proteomes" id="UP000032336">
    <property type="component" value="Unassembled WGS sequence"/>
</dbReference>
<feature type="active site" description="Thioimide intermediate" evidence="5">
    <location>
        <position position="72"/>
    </location>
</feature>
<comment type="similarity">
    <text evidence="5">Belongs to the GTP cyclohydrolase I family. QueF type 1 subfamily.</text>
</comment>
<reference evidence="6 7" key="1">
    <citation type="submission" date="2015-01" db="EMBL/GenBank/DDBJ databases">
        <title>Draft genome of the acidophilic iron oxidizer Ferrimicrobium acidiphilum strain T23.</title>
        <authorList>
            <person name="Poehlein A."/>
            <person name="Eisen S."/>
            <person name="Schloemann M."/>
            <person name="Johnson B.D."/>
            <person name="Daniel R."/>
            <person name="Muehling M."/>
        </authorList>
    </citation>
    <scope>NUCLEOTIDE SEQUENCE [LARGE SCALE GENOMIC DNA]</scope>
    <source>
        <strain evidence="6 7">T23</strain>
    </source>
</reference>
<gene>
    <name evidence="5 6" type="primary">queF</name>
    <name evidence="6" type="ORF">FEAC_24590</name>
</gene>
<dbReference type="PATRIC" id="fig|1121877.4.peg.2744"/>
<feature type="binding site" evidence="5">
    <location>
        <begin position="113"/>
        <end position="114"/>
    </location>
    <ligand>
        <name>substrate</name>
    </ligand>
</feature>
<proteinExistence type="inferred from homology"/>
<comment type="caution">
    <text evidence="6">The sequence shown here is derived from an EMBL/GenBank/DDBJ whole genome shotgun (WGS) entry which is preliminary data.</text>
</comment>
<dbReference type="EMBL" id="JXUW01000028">
    <property type="protein sequence ID" value="KJE75828.1"/>
    <property type="molecule type" value="Genomic_DNA"/>
</dbReference>
<dbReference type="NCBIfam" id="TIGR03139">
    <property type="entry name" value="QueF-II"/>
    <property type="match status" value="1"/>
</dbReference>
<dbReference type="GO" id="GO:0005737">
    <property type="term" value="C:cytoplasm"/>
    <property type="evidence" value="ECO:0007669"/>
    <property type="project" value="UniProtKB-SubCell"/>
</dbReference>
<comment type="function">
    <text evidence="5">Catalyzes the NADPH-dependent reduction of 7-cyano-7-deazaguanine (preQ0) to 7-aminomethyl-7-deazaguanine (preQ1).</text>
</comment>
<evidence type="ECO:0000256" key="1">
    <source>
        <dbReference type="ARBA" id="ARBA00022490"/>
    </source>
</evidence>
<evidence type="ECO:0000313" key="6">
    <source>
        <dbReference type="EMBL" id="KJE75828.1"/>
    </source>
</evidence>
<dbReference type="InterPro" id="IPR029500">
    <property type="entry name" value="QueF"/>
</dbReference>
<dbReference type="PANTHER" id="PTHR34354:SF1">
    <property type="entry name" value="NADPH-DEPENDENT 7-CYANO-7-DEAZAGUANINE REDUCTASE"/>
    <property type="match status" value="1"/>
</dbReference>
<protein>
    <recommendedName>
        <fullName evidence="5">NADPH-dependent 7-cyano-7-deazaguanine reductase</fullName>
        <ecNumber evidence="5">1.7.1.13</ecNumber>
    </recommendedName>
    <alternativeName>
        <fullName evidence="5">7-cyano-7-carbaguanine reductase</fullName>
    </alternativeName>
    <alternativeName>
        <fullName evidence="5">NADPH-dependent nitrile oxidoreductase</fullName>
    </alternativeName>
    <alternativeName>
        <fullName evidence="5">PreQ(0) reductase</fullName>
    </alternativeName>
</protein>